<name>A0A0J9SRC0_PLAV1</name>
<dbReference type="OrthoDB" id="385061at2759"/>
<evidence type="ECO:0000313" key="3">
    <source>
        <dbReference type="EMBL" id="KMZ85494.1"/>
    </source>
</evidence>
<gene>
    <name evidence="3" type="ORF">PVBG_02180</name>
</gene>
<reference evidence="3 4" key="1">
    <citation type="submission" date="2011-08" db="EMBL/GenBank/DDBJ databases">
        <title>The Genome Sequence of Plasmodium vivax Brazil I.</title>
        <authorList>
            <consortium name="The Broad Institute Genome Sequencing Platform"/>
            <consortium name="The Broad Institute Genome Sequencing Center for Infectious Disease"/>
            <person name="Neafsey D."/>
            <person name="Carlton J."/>
            <person name="Barnwell J."/>
            <person name="Collins W."/>
            <person name="Escalante A."/>
            <person name="Mullikin J."/>
            <person name="Saul A."/>
            <person name="Guigo R."/>
            <person name="Camara F."/>
            <person name="Young S.K."/>
            <person name="Zeng Q."/>
            <person name="Gargeya S."/>
            <person name="Fitzgerald M."/>
            <person name="Haas B."/>
            <person name="Abouelleil A."/>
            <person name="Alvarado L."/>
            <person name="Arachchi H.M."/>
            <person name="Berlin A."/>
            <person name="Brown A."/>
            <person name="Chapman S.B."/>
            <person name="Chen Z."/>
            <person name="Dunbar C."/>
            <person name="Freedman E."/>
            <person name="Gearin G."/>
            <person name="Gellesch M."/>
            <person name="Goldberg J."/>
            <person name="Griggs A."/>
            <person name="Gujja S."/>
            <person name="Heiman D."/>
            <person name="Howarth C."/>
            <person name="Larson L."/>
            <person name="Lui A."/>
            <person name="MacDonald P.J.P."/>
            <person name="Montmayeur A."/>
            <person name="Murphy C."/>
            <person name="Neiman D."/>
            <person name="Pearson M."/>
            <person name="Priest M."/>
            <person name="Roberts A."/>
            <person name="Saif S."/>
            <person name="Shea T."/>
            <person name="Shenoy N."/>
            <person name="Sisk P."/>
            <person name="Stolte C."/>
            <person name="Sykes S."/>
            <person name="Wortman J."/>
            <person name="Nusbaum C."/>
            <person name="Birren B."/>
        </authorList>
    </citation>
    <scope>NUCLEOTIDE SEQUENCE [LARGE SCALE GENOMIC DNA]</scope>
    <source>
        <strain evidence="3 4">Brazil I</strain>
    </source>
</reference>
<feature type="region of interest" description="Disordered" evidence="1">
    <location>
        <begin position="209"/>
        <end position="233"/>
    </location>
</feature>
<feature type="region of interest" description="Disordered" evidence="1">
    <location>
        <begin position="41"/>
        <end position="83"/>
    </location>
</feature>
<accession>A0A0J9SRC0</accession>
<dbReference type="Proteomes" id="UP000053327">
    <property type="component" value="Unassembled WGS sequence"/>
</dbReference>
<feature type="chain" id="PRO_5005322492" evidence="2">
    <location>
        <begin position="19"/>
        <end position="385"/>
    </location>
</feature>
<keyword evidence="2" id="KW-0732">Signal</keyword>
<evidence type="ECO:0000313" key="4">
    <source>
        <dbReference type="Proteomes" id="UP000053327"/>
    </source>
</evidence>
<evidence type="ECO:0000256" key="2">
    <source>
        <dbReference type="SAM" id="SignalP"/>
    </source>
</evidence>
<dbReference type="AlphaFoldDB" id="A0A0J9SRC0"/>
<dbReference type="EMBL" id="KQ234837">
    <property type="protein sequence ID" value="KMZ85494.1"/>
    <property type="molecule type" value="Genomic_DNA"/>
</dbReference>
<feature type="signal peptide" evidence="2">
    <location>
        <begin position="1"/>
        <end position="18"/>
    </location>
</feature>
<sequence length="385" mass="43677">MPPLSNVRIFFLIPFALPLLLLTHPPPSHVFLPTQEEASEQSVKTSFFDDGQSMESKREREKEEAEEDPPGVSSEEMKNQPKVHDVTISSEDEAVMCVDLRRKRRMNPHDEYYSVKLPKFIGVCPDIGALPRRARGEAVYSNEALHAGEAAHSSAAKAAAHVVDLTHSADQRNVNDLEGEGRHPQLAKNQKAVISWHFDVDAYNRQKQKRETHAMKEEGTKREKQQCDRGEDPHKGYEAVEVHSEGSDLSHLTDDNLSDFSSVDELYQTYQVTHKCDDLMSLPCDDPNEKKTALCRNMEFLETNAFIVQYEDGKLIFFINERPYLLECDRETNYLIELSEMSVMPIHCILEKKFFLKAITREEQGGGPQGAAPPGMVDVYYSLHG</sequence>
<protein>
    <submittedName>
        <fullName evidence="3">Uncharacterized protein</fullName>
    </submittedName>
</protein>
<organism evidence="3 4">
    <name type="scientific">Plasmodium vivax (strain Brazil I)</name>
    <dbReference type="NCBI Taxonomy" id="1033975"/>
    <lineage>
        <taxon>Eukaryota</taxon>
        <taxon>Sar</taxon>
        <taxon>Alveolata</taxon>
        <taxon>Apicomplexa</taxon>
        <taxon>Aconoidasida</taxon>
        <taxon>Haemosporida</taxon>
        <taxon>Plasmodiidae</taxon>
        <taxon>Plasmodium</taxon>
        <taxon>Plasmodium (Plasmodium)</taxon>
    </lineage>
</organism>
<evidence type="ECO:0000256" key="1">
    <source>
        <dbReference type="SAM" id="MobiDB-lite"/>
    </source>
</evidence>
<proteinExistence type="predicted"/>